<evidence type="ECO:0000313" key="1">
    <source>
        <dbReference type="EMBL" id="SER76819.1"/>
    </source>
</evidence>
<accession>A0A1H9RY53</accession>
<evidence type="ECO:0008006" key="3">
    <source>
        <dbReference type="Google" id="ProtNLM"/>
    </source>
</evidence>
<keyword evidence="2" id="KW-1185">Reference proteome</keyword>
<dbReference type="Gene3D" id="3.40.50.11250">
    <property type="entry name" value="Protein of unknown function DUF3013"/>
    <property type="match status" value="1"/>
</dbReference>
<dbReference type="InterPro" id="IPR021380">
    <property type="entry name" value="DUF3013"/>
</dbReference>
<sequence>MVKLDLLTYLDEKMKEQFHDVEWTIEWYKKEKNITLYFSLFAEISDDAAEIADIEGTIAENEVIEFEDSLVFFDPEKSKIEATEDYLQVIPFSLKKGLEIGYLETLLAYLKDVLDEGQSDLLDFVTNPDIEEFELNWDDASFEARLAQAKLETKYDQTFIPYPKF</sequence>
<dbReference type="Proteomes" id="UP000198948">
    <property type="component" value="Unassembled WGS sequence"/>
</dbReference>
<proteinExistence type="predicted"/>
<dbReference type="AlphaFoldDB" id="A0A1H9RY53"/>
<reference evidence="1 2" key="1">
    <citation type="submission" date="2016-10" db="EMBL/GenBank/DDBJ databases">
        <authorList>
            <person name="de Groot N.N."/>
        </authorList>
    </citation>
    <scope>NUCLEOTIDE SEQUENCE [LARGE SCALE GENOMIC DNA]</scope>
    <source>
        <strain evidence="1 2">DSM 13760</strain>
    </source>
</reference>
<dbReference type="Pfam" id="PF11217">
    <property type="entry name" value="DUF3013"/>
    <property type="match status" value="1"/>
</dbReference>
<evidence type="ECO:0000313" key="2">
    <source>
        <dbReference type="Proteomes" id="UP000198948"/>
    </source>
</evidence>
<dbReference type="RefSeq" id="WP_092651240.1">
    <property type="nucleotide sequence ID" value="NZ_FOHA01000005.1"/>
</dbReference>
<name>A0A1H9RY53_9LACT</name>
<organism evidence="1 2">
    <name type="scientific">Isobaculum melis</name>
    <dbReference type="NCBI Taxonomy" id="142588"/>
    <lineage>
        <taxon>Bacteria</taxon>
        <taxon>Bacillati</taxon>
        <taxon>Bacillota</taxon>
        <taxon>Bacilli</taxon>
        <taxon>Lactobacillales</taxon>
        <taxon>Carnobacteriaceae</taxon>
        <taxon>Isobaculum</taxon>
    </lineage>
</organism>
<protein>
    <recommendedName>
        <fullName evidence="3">DUF3013 family protein</fullName>
    </recommendedName>
</protein>
<dbReference type="OrthoDB" id="2165293at2"/>
<dbReference type="STRING" id="142588.SAMN04488559_105120"/>
<gene>
    <name evidence="1" type="ORF">SAMN04488559_105120</name>
</gene>
<dbReference type="EMBL" id="FOHA01000005">
    <property type="protein sequence ID" value="SER76819.1"/>
    <property type="molecule type" value="Genomic_DNA"/>
</dbReference>